<name>A0ABT7PCB6_9BACT</name>
<dbReference type="InterPro" id="IPR029026">
    <property type="entry name" value="tRNA_m1G_MTases_N"/>
</dbReference>
<keyword evidence="4 6" id="KW-0949">S-adenosyl-L-methionine</keyword>
<comment type="caution">
    <text evidence="6">Lacks conserved residue(s) required for the propagation of feature annotation.</text>
</comment>
<keyword evidence="2 6" id="KW-0489">Methyltransferase</keyword>
<keyword evidence="1 6" id="KW-0963">Cytoplasm</keyword>
<dbReference type="PIRSF" id="PIRSF029256">
    <property type="entry name" value="SpoU_TrmH_prd"/>
    <property type="match status" value="1"/>
</dbReference>
<evidence type="ECO:0000256" key="6">
    <source>
        <dbReference type="HAMAP-Rule" id="MF_01885"/>
    </source>
</evidence>
<comment type="function">
    <text evidence="6">Could methylate the ribose at the nucleotide 34 wobble position in tRNA.</text>
</comment>
<feature type="binding site" evidence="6">
    <location>
        <position position="147"/>
    </location>
    <ligand>
        <name>S-adenosyl-L-methionine</name>
        <dbReference type="ChEBI" id="CHEBI:59789"/>
    </ligand>
</feature>
<dbReference type="HAMAP" id="MF_01885">
    <property type="entry name" value="tRNA_methyltr_TrmL"/>
    <property type="match status" value="1"/>
</dbReference>
<evidence type="ECO:0000256" key="2">
    <source>
        <dbReference type="ARBA" id="ARBA00022603"/>
    </source>
</evidence>
<dbReference type="PANTHER" id="PTHR42971">
    <property type="entry name" value="TRNA (CYTIDINE(34)-2'-O)-METHYLTRANSFERASE"/>
    <property type="match status" value="1"/>
</dbReference>
<keyword evidence="5 6" id="KW-0819">tRNA processing</keyword>
<dbReference type="Gene3D" id="3.40.1280.10">
    <property type="match status" value="1"/>
</dbReference>
<keyword evidence="3 6" id="KW-0808">Transferase</keyword>
<dbReference type="Proteomes" id="UP001239462">
    <property type="component" value="Unassembled WGS sequence"/>
</dbReference>
<dbReference type="SUPFAM" id="SSF75217">
    <property type="entry name" value="alpha/beta knot"/>
    <property type="match status" value="1"/>
</dbReference>
<evidence type="ECO:0000256" key="5">
    <source>
        <dbReference type="ARBA" id="ARBA00022694"/>
    </source>
</evidence>
<dbReference type="EC" id="2.1.1.207" evidence="6"/>
<dbReference type="EMBL" id="JASZZN010000001">
    <property type="protein sequence ID" value="MDM4014129.1"/>
    <property type="molecule type" value="Genomic_DNA"/>
</dbReference>
<dbReference type="InterPro" id="IPR016914">
    <property type="entry name" value="TrmL"/>
</dbReference>
<comment type="caution">
    <text evidence="8">The sequence shown here is derived from an EMBL/GenBank/DDBJ whole genome shotgun (WGS) entry which is preliminary data.</text>
</comment>
<evidence type="ECO:0000313" key="8">
    <source>
        <dbReference type="EMBL" id="MDM4014129.1"/>
    </source>
</evidence>
<dbReference type="GO" id="GO:0008168">
    <property type="term" value="F:methyltransferase activity"/>
    <property type="evidence" value="ECO:0007669"/>
    <property type="project" value="UniProtKB-KW"/>
</dbReference>
<feature type="binding site" evidence="6">
    <location>
        <position position="139"/>
    </location>
    <ligand>
        <name>S-adenosyl-L-methionine</name>
        <dbReference type="ChEBI" id="CHEBI:59789"/>
    </ligand>
</feature>
<sequence length="174" mass="19302">MSDAPDPNASPVPGGAGPVAHVVLYQPEIPPNTGNIGRSCVAVGAKLWIVRPAGFDYSDARVRRAGLDYWQHLDLEDAENWTELTEKLPATNIYYFSRFAERTIWDVEFDYGDCFVFGSESSGLPRSIVQPGDPQALRLPTTKVVRSLNLATTAGIVLFEQQRQLFRRYGTQPS</sequence>
<dbReference type="CDD" id="cd18094">
    <property type="entry name" value="SpoU-like_TrmL"/>
    <property type="match status" value="1"/>
</dbReference>
<proteinExistence type="inferred from homology"/>
<dbReference type="InterPro" id="IPR001537">
    <property type="entry name" value="SpoU_MeTrfase"/>
</dbReference>
<comment type="similarity">
    <text evidence="6">Belongs to the class IV-like SAM-binding methyltransferase superfamily. RNA methyltransferase TrmH family. TrmL subfamily.</text>
</comment>
<comment type="catalytic activity">
    <reaction evidence="6">
        <text>5-carboxymethylaminomethyluridine(34) in tRNA(Leu) + S-adenosyl-L-methionine = 5-carboxymethylaminomethyl-2'-O-methyluridine(34) in tRNA(Leu) + S-adenosyl-L-homocysteine + H(+)</text>
        <dbReference type="Rhea" id="RHEA:43088"/>
        <dbReference type="Rhea" id="RHEA-COMP:10333"/>
        <dbReference type="Rhea" id="RHEA-COMP:10334"/>
        <dbReference type="ChEBI" id="CHEBI:15378"/>
        <dbReference type="ChEBI" id="CHEBI:57856"/>
        <dbReference type="ChEBI" id="CHEBI:59789"/>
        <dbReference type="ChEBI" id="CHEBI:74508"/>
        <dbReference type="ChEBI" id="CHEBI:74511"/>
        <dbReference type="EC" id="2.1.1.207"/>
    </reaction>
</comment>
<dbReference type="InterPro" id="IPR029028">
    <property type="entry name" value="Alpha/beta_knot_MTases"/>
</dbReference>
<evidence type="ECO:0000256" key="1">
    <source>
        <dbReference type="ARBA" id="ARBA00022490"/>
    </source>
</evidence>
<evidence type="ECO:0000259" key="7">
    <source>
        <dbReference type="Pfam" id="PF00588"/>
    </source>
</evidence>
<dbReference type="RefSeq" id="WP_149495007.1">
    <property type="nucleotide sequence ID" value="NZ_JASZZN010000001.1"/>
</dbReference>
<reference evidence="8 9" key="1">
    <citation type="submission" date="2023-06" db="EMBL/GenBank/DDBJ databases">
        <title>Roseiconus lacunae JC819 isolated from Gulf of Mannar region, Tamil Nadu.</title>
        <authorList>
            <person name="Pk S."/>
            <person name="Ch S."/>
            <person name="Ch V.R."/>
        </authorList>
    </citation>
    <scope>NUCLEOTIDE SEQUENCE [LARGE SCALE GENOMIC DNA]</scope>
    <source>
        <strain evidence="8 9">JC819</strain>
    </source>
</reference>
<accession>A0ABT7PCB6</accession>
<organism evidence="8 9">
    <name type="scientific">Roseiconus lacunae</name>
    <dbReference type="NCBI Taxonomy" id="2605694"/>
    <lineage>
        <taxon>Bacteria</taxon>
        <taxon>Pseudomonadati</taxon>
        <taxon>Planctomycetota</taxon>
        <taxon>Planctomycetia</taxon>
        <taxon>Pirellulales</taxon>
        <taxon>Pirellulaceae</taxon>
        <taxon>Roseiconus</taxon>
    </lineage>
</organism>
<comment type="catalytic activity">
    <reaction evidence="6">
        <text>cytidine(34) in tRNA + S-adenosyl-L-methionine = 2'-O-methylcytidine(34) in tRNA + S-adenosyl-L-homocysteine + H(+)</text>
        <dbReference type="Rhea" id="RHEA:43084"/>
        <dbReference type="Rhea" id="RHEA-COMP:10331"/>
        <dbReference type="Rhea" id="RHEA-COMP:10332"/>
        <dbReference type="ChEBI" id="CHEBI:15378"/>
        <dbReference type="ChEBI" id="CHEBI:57856"/>
        <dbReference type="ChEBI" id="CHEBI:59789"/>
        <dbReference type="ChEBI" id="CHEBI:74495"/>
        <dbReference type="ChEBI" id="CHEBI:82748"/>
        <dbReference type="EC" id="2.1.1.207"/>
    </reaction>
</comment>
<protein>
    <recommendedName>
        <fullName evidence="6">Putative tRNA (cytidine(34)-2'-O)-methyltransferase</fullName>
        <ecNumber evidence="6">2.1.1.207</ecNumber>
    </recommendedName>
    <alternativeName>
        <fullName evidence="6">tRNA (cytidine/uridine-2'-O-)-methyltransferase</fullName>
    </alternativeName>
</protein>
<feature type="binding site" evidence="6">
    <location>
        <position position="118"/>
    </location>
    <ligand>
        <name>S-adenosyl-L-methionine</name>
        <dbReference type="ChEBI" id="CHEBI:59789"/>
    </ligand>
</feature>
<gene>
    <name evidence="8" type="ORF">QTN89_01720</name>
</gene>
<dbReference type="Pfam" id="PF00588">
    <property type="entry name" value="SpoU_methylase"/>
    <property type="match status" value="1"/>
</dbReference>
<dbReference type="PANTHER" id="PTHR42971:SF1">
    <property type="entry name" value="TRNA (CYTIDINE(34)-2'-O)-METHYLTRANSFERASE"/>
    <property type="match status" value="1"/>
</dbReference>
<keyword evidence="9" id="KW-1185">Reference proteome</keyword>
<dbReference type="GO" id="GO:0032259">
    <property type="term" value="P:methylation"/>
    <property type="evidence" value="ECO:0007669"/>
    <property type="project" value="UniProtKB-KW"/>
</dbReference>
<feature type="domain" description="tRNA/rRNA methyltransferase SpoU type" evidence="7">
    <location>
        <begin position="21"/>
        <end position="159"/>
    </location>
</feature>
<evidence type="ECO:0000313" key="9">
    <source>
        <dbReference type="Proteomes" id="UP001239462"/>
    </source>
</evidence>
<evidence type="ECO:0000256" key="3">
    <source>
        <dbReference type="ARBA" id="ARBA00022679"/>
    </source>
</evidence>
<evidence type="ECO:0000256" key="4">
    <source>
        <dbReference type="ARBA" id="ARBA00022691"/>
    </source>
</evidence>
<comment type="subcellular location">
    <subcellularLocation>
        <location evidence="6">Cytoplasm</location>
    </subcellularLocation>
</comment>